<keyword evidence="3" id="KW-1185">Reference proteome</keyword>
<comment type="caution">
    <text evidence="2">The sequence shown here is derived from an EMBL/GenBank/DDBJ whole genome shotgun (WGS) entry which is preliminary data.</text>
</comment>
<dbReference type="InterPro" id="IPR048324">
    <property type="entry name" value="ZSWIM1-3_RNaseH-like"/>
</dbReference>
<reference evidence="3" key="1">
    <citation type="submission" date="2017-03" db="EMBL/GenBank/DDBJ databases">
        <title>Phytopthora megakarya and P. palmivora, two closely related causual agents of cacao black pod achieved similar genome size and gene model numbers by different mechanisms.</title>
        <authorList>
            <person name="Ali S."/>
            <person name="Shao J."/>
            <person name="Larry D.J."/>
            <person name="Kronmiller B."/>
            <person name="Shen D."/>
            <person name="Strem M.D."/>
            <person name="Melnick R.L."/>
            <person name="Guiltinan M.J."/>
            <person name="Tyler B.M."/>
            <person name="Meinhardt L.W."/>
            <person name="Bailey B.A."/>
        </authorList>
    </citation>
    <scope>NUCLEOTIDE SEQUENCE [LARGE SCALE GENOMIC DNA]</scope>
    <source>
        <strain evidence="3">zdho120</strain>
    </source>
</reference>
<dbReference type="EMBL" id="NBNE01000750">
    <property type="protein sequence ID" value="OWZ17458.1"/>
    <property type="molecule type" value="Genomic_DNA"/>
</dbReference>
<evidence type="ECO:0000313" key="3">
    <source>
        <dbReference type="Proteomes" id="UP000198211"/>
    </source>
</evidence>
<evidence type="ECO:0000259" key="1">
    <source>
        <dbReference type="Pfam" id="PF21056"/>
    </source>
</evidence>
<proteinExistence type="predicted"/>
<accession>A0A225WJM9</accession>
<dbReference type="OrthoDB" id="124569at2759"/>
<organism evidence="2 3">
    <name type="scientific">Phytophthora megakarya</name>
    <dbReference type="NCBI Taxonomy" id="4795"/>
    <lineage>
        <taxon>Eukaryota</taxon>
        <taxon>Sar</taxon>
        <taxon>Stramenopiles</taxon>
        <taxon>Oomycota</taxon>
        <taxon>Peronosporomycetes</taxon>
        <taxon>Peronosporales</taxon>
        <taxon>Peronosporaceae</taxon>
        <taxon>Phytophthora</taxon>
    </lineage>
</organism>
<sequence>MTPRPVKLPPLLLQIQRTVSAVTETEAGETEVISLATAHMRLIFGRFSELLLVDCSHKRNRYNYQ</sequence>
<feature type="domain" description="ZSWIM1/3 RNaseH-like" evidence="1">
    <location>
        <begin position="18"/>
        <end position="65"/>
    </location>
</feature>
<dbReference type="AlphaFoldDB" id="A0A225WJM9"/>
<name>A0A225WJM9_9STRA</name>
<dbReference type="Pfam" id="PF21056">
    <property type="entry name" value="ZSWIM1-3_RNaseH-like"/>
    <property type="match status" value="1"/>
</dbReference>
<protein>
    <recommendedName>
        <fullName evidence="1">ZSWIM1/3 RNaseH-like domain-containing protein</fullName>
    </recommendedName>
</protein>
<evidence type="ECO:0000313" key="2">
    <source>
        <dbReference type="EMBL" id="OWZ17458.1"/>
    </source>
</evidence>
<gene>
    <name evidence="2" type="ORF">PHMEG_0008598</name>
</gene>
<dbReference type="Proteomes" id="UP000198211">
    <property type="component" value="Unassembled WGS sequence"/>
</dbReference>